<dbReference type="SUPFAM" id="SSF53850">
    <property type="entry name" value="Periplasmic binding protein-like II"/>
    <property type="match status" value="1"/>
</dbReference>
<name>A0ABX8S637_9ACTN</name>
<dbReference type="PROSITE" id="PS50234">
    <property type="entry name" value="VWFA"/>
    <property type="match status" value="1"/>
</dbReference>
<evidence type="ECO:0000259" key="2">
    <source>
        <dbReference type="PROSITE" id="PS50234"/>
    </source>
</evidence>
<reference evidence="3" key="1">
    <citation type="submission" date="2021-07" db="EMBL/GenBank/DDBJ databases">
        <title>Candidatus Kaistella beijingensis sp. nov. isolated from a municipal wastewater treatment plant is involved in sludge foaming.</title>
        <authorList>
            <person name="Song Y."/>
            <person name="Liu S.-J."/>
        </authorList>
    </citation>
    <scope>NUCLEOTIDE SEQUENCE</scope>
    <source>
        <strain evidence="3">DSM 43998</strain>
    </source>
</reference>
<feature type="domain" description="VWFA" evidence="2">
    <location>
        <begin position="369"/>
        <end position="560"/>
    </location>
</feature>
<keyword evidence="1" id="KW-1133">Transmembrane helix</keyword>
<dbReference type="RefSeq" id="WP_066473878.1">
    <property type="nucleotide sequence ID" value="NZ_CBCRUZ010000018.1"/>
</dbReference>
<evidence type="ECO:0000256" key="1">
    <source>
        <dbReference type="SAM" id="Phobius"/>
    </source>
</evidence>
<protein>
    <submittedName>
        <fullName evidence="3">Substrate-binding and VWA domain-containing protein</fullName>
    </submittedName>
</protein>
<dbReference type="SUPFAM" id="SSF53300">
    <property type="entry name" value="vWA-like"/>
    <property type="match status" value="1"/>
</dbReference>
<gene>
    <name evidence="3" type="ORF">KV203_10650</name>
</gene>
<accession>A0ABX8S637</accession>
<evidence type="ECO:0000313" key="3">
    <source>
        <dbReference type="EMBL" id="QXQ12454.1"/>
    </source>
</evidence>
<proteinExistence type="predicted"/>
<organism evidence="3 4">
    <name type="scientific">Skermania pinensis</name>
    <dbReference type="NCBI Taxonomy" id="39122"/>
    <lineage>
        <taxon>Bacteria</taxon>
        <taxon>Bacillati</taxon>
        <taxon>Actinomycetota</taxon>
        <taxon>Actinomycetes</taxon>
        <taxon>Mycobacteriales</taxon>
        <taxon>Gordoniaceae</taxon>
        <taxon>Skermania</taxon>
    </lineage>
</organism>
<dbReference type="InterPro" id="IPR036465">
    <property type="entry name" value="vWFA_dom_sf"/>
</dbReference>
<dbReference type="InterPro" id="IPR002035">
    <property type="entry name" value="VWF_A"/>
</dbReference>
<dbReference type="SMART" id="SM00327">
    <property type="entry name" value="VWA"/>
    <property type="match status" value="1"/>
</dbReference>
<feature type="transmembrane region" description="Helical" evidence="1">
    <location>
        <begin position="21"/>
        <end position="42"/>
    </location>
</feature>
<keyword evidence="1" id="KW-0812">Transmembrane</keyword>
<dbReference type="Pfam" id="PF13519">
    <property type="entry name" value="VWA_2"/>
    <property type="match status" value="1"/>
</dbReference>
<dbReference type="Gene3D" id="3.40.50.410">
    <property type="entry name" value="von Willebrand factor, type A domain"/>
    <property type="match status" value="1"/>
</dbReference>
<sequence>MARHRGPAKHRGGGARSIARGPLLVLVTLGVLAALAVGWMFLRDRIADDAAAAARQCVAGDTTLAVTADPDIAGPVRAAAQRYGATHPVVRDHCAQVEVTDRLSGPIAAALPGPQWDAAALGPRPALWIADSSRSVRRATVPGLLDGEPKPIATTPVVFAVAEPLRAALDNAKAGWADLAGLQQGDLDRIGLVGWGGLRLAVPPDDATLAVAEAVATAALAPQPVTAAALQRGPAVTAVSSLAVGAPPAASAADGITTLRGAAVAAAGAVHAVPTTELQLRGTGVVSYRPPGPGPIADYPAARLTGPWIDETQNAIAAEFVEFLTAPEQARLFTDAGFVTPTGTAAPAAERAVYDRLADILARPTLGVSSTLLVDVSASMGQTEGNQTRLANVVAALRSQLDTVPPSSSVGLWTYRRSVDGAAPYRQQTATQPLTTNARSALNTALAALRSTRDPTADAYRSLVEAYRFAMSVYQANRANSVLLITDGSPDDESAAAATRAISDITAMMDPARPVRIDVLQLGTAPVADPVRAAADRTGGQIVPVASSAGPELATALTMLLG</sequence>
<dbReference type="Proteomes" id="UP000887023">
    <property type="component" value="Chromosome"/>
</dbReference>
<dbReference type="EMBL" id="CP079105">
    <property type="protein sequence ID" value="QXQ12454.1"/>
    <property type="molecule type" value="Genomic_DNA"/>
</dbReference>
<evidence type="ECO:0000313" key="4">
    <source>
        <dbReference type="Proteomes" id="UP000887023"/>
    </source>
</evidence>
<keyword evidence="4" id="KW-1185">Reference proteome</keyword>
<keyword evidence="1" id="KW-0472">Membrane</keyword>